<accession>A0A834FDQ1</accession>
<feature type="region of interest" description="Disordered" evidence="8">
    <location>
        <begin position="1514"/>
        <end position="1533"/>
    </location>
</feature>
<evidence type="ECO:0000256" key="1">
    <source>
        <dbReference type="ARBA" id="ARBA00004245"/>
    </source>
</evidence>
<proteinExistence type="inferred from homology"/>
<dbReference type="PANTHER" id="PTHR15012:SF35">
    <property type="entry name" value="PROTEIN SHROOM4"/>
    <property type="match status" value="1"/>
</dbReference>
<feature type="compositionally biased region" description="Polar residues" evidence="8">
    <location>
        <begin position="530"/>
        <end position="548"/>
    </location>
</feature>
<sequence>METVEQLVSFLHIQVQLSGGAPWGFTLKGGLEHGEPLIIIKMEDDGKAAQCKKLKVGDELININGSALYGSRQEALILIKGSYRILNLTVRRRSVPFIRPHSWHLAKLPEPPLPLPPPSPATPPCIPNADSPPLILPPSSSAMHPHPGPYTLPRHPTDHSDLPIQWALLSRPNSSTDRGSSLGSIESLDTPTLPQQSYSNSLTPPADSTLFSNKRDSAYSSFSASSNMSDYATVPLKPGEANSMSNLLQSFEPTYQDYPCDTLPLGRTSGNSLTEANLTVQKSRSLTRPRPRPSEVKERPFSCLCEKQLRGLDLDILRKEEAVADKKITPPQPPTRKDSFRATRSHPAVSKQCTSALTENDCVSHEGESISRIQSIPVLEDDKNECFKDGTVNSDFIQTHTHNCKDIRCNCFNDSETDSNADLRLEAFSPSKEPVIISGSTSLSSNLEGPEQLVVIHHQTKKSSTLLHRHSAPGKLLATQLQLLELNTNSCSLGPQNSSDIFEYSSSLCATQQFNSSLPHPKTEDKETFHSSPPKSEQVGSSQCSSPDSLFLEEDSKNLSERLVNVSASSLPLQMPLNRSVSVPNGPTRSLTQESLSSLSLEKSNFLPIGAASSVDNLEKEAVEADMRRTSGKKDSNRAECMNKSDSLRASRQNRRRSERFATNLRNEIQRKKAQLQHGSDRLPCGGETVHEEGSELNEDGEDPKVSVKRKSSKGTLVSPQISQDFQTSAAAKESDMSSGSRCDVLQIQSTTCSQNNNPTRPIQNADPDARRFGVGIRVVEEIAPVGKARRWRWTPEHKLQPQTEGDRQCGVLGGRVLGVTGSNHGVCGFTSSFTPYCSGSPSYFQMQESDILPFADRMKFFEETSKGATMPNVSNMSIHRQKKHMHHSGELSQHPKQRKFSYQGEPLQESVQPQNNMEFRRQSVSAMMERQIEMEREQVKSRERELKLREKYERDLQKDTGRHKETEQEKEQEEWQRQRARIKQIELGKEKEQSHIKTRGNELEGERSMEKDEDYPLVSCQECCTNFAMAERNKAFLQIHNHPSFHANQQAFPCCHSQNQVFRSAFHLVSPPDHPVESQQPFSQKCRTRSYTPTEMYHSKQLGASKLSRNYSLSERNYQSWSEQFKPPQRFDQSRCHVLPAQSGPDNSHTFTPPSFLRGRAMSENDLSFDPSKHWSPQISAATSQVLTEVEEGAARTTQQIRKKTPPPPRPPPPKWEQYYQRRASHHALLSCAAARLSNPHPFDNAEGSCLPPSFACNPPPETPRQRSYSLPVERQEVSEGYQPCRCNHPKPPEHGYGPVQSYQNETAYQSSCYPLPQPEQLFRPVAVPHTERMNDVRVRTPASVPTPPPPTESGASSSSSMAVLHNQDRVKLEKPKLSMRPGSDQGRTPSPKGHSNPPPPTDSFPPESSLNQTSTEQQKQLFVSKSFPVQEQRTLSKLVPEPELDHSPSPACSLESDLNVPMETDIDDFPEEEEPPKEDGMLTSELPCFALPVTVLETDIDTLLLDPACSVQSGSCTAEEDVEPGESGRDGLSLKELLLQSREADSSMESGKGHFQAEGGDTNSLERRSGASSSSSFYSTSGSTDQLFSQMKDFTDNKDWEEDNELSYKRQLLQSLRKKLGVLREAQRGLQEDIRANSQLGEEVGSNHNKRPPSEVENMVVSVCKPNEVEKFHMFIGDLDKVLSLLLSLSGRLLKVEALMDSLDPDTDHHERLPLLEKKRQLTRQLSEAQDLKEHIDRREQAVSRVLGRCLTAEQHKDYSHFVKMKAALLVEQRQLEDKIRLGEEQLRGLRESLGLGLGMAKGITMGFRHY</sequence>
<comment type="caution">
    <text evidence="11">The sequence shown here is derived from an EMBL/GenBank/DDBJ whole genome shotgun (WGS) entry which is preliminary data.</text>
</comment>
<dbReference type="Pfam" id="PF08687">
    <property type="entry name" value="ASD2"/>
    <property type="match status" value="1"/>
</dbReference>
<evidence type="ECO:0000256" key="5">
    <source>
        <dbReference type="ARBA" id="ARBA00022553"/>
    </source>
</evidence>
<keyword evidence="4" id="KW-0963">Cytoplasm</keyword>
<evidence type="ECO:0000256" key="4">
    <source>
        <dbReference type="ARBA" id="ARBA00022490"/>
    </source>
</evidence>
<dbReference type="GO" id="GO:0005912">
    <property type="term" value="C:adherens junction"/>
    <property type="evidence" value="ECO:0007669"/>
    <property type="project" value="TreeGrafter"/>
</dbReference>
<comment type="subcellular location">
    <subcellularLocation>
        <location evidence="1">Cytoplasm</location>
        <location evidence="1">Cytoskeleton</location>
    </subcellularLocation>
</comment>
<dbReference type="EMBL" id="WKFB01000233">
    <property type="protein sequence ID" value="KAF6730634.1"/>
    <property type="molecule type" value="Genomic_DNA"/>
</dbReference>
<dbReference type="Proteomes" id="UP000646548">
    <property type="component" value="Unassembled WGS sequence"/>
</dbReference>
<feature type="region of interest" description="Disordered" evidence="8">
    <location>
        <begin position="1140"/>
        <end position="1159"/>
    </location>
</feature>
<dbReference type="Gene3D" id="2.30.42.10">
    <property type="match status" value="1"/>
</dbReference>
<evidence type="ECO:0000259" key="9">
    <source>
        <dbReference type="PROSITE" id="PS50106"/>
    </source>
</evidence>
<evidence type="ECO:0000256" key="6">
    <source>
        <dbReference type="ARBA" id="ARBA00023203"/>
    </source>
</evidence>
<protein>
    <submittedName>
        <fullName evidence="11">Protein Shroom4</fullName>
    </submittedName>
</protein>
<dbReference type="InterPro" id="IPR027685">
    <property type="entry name" value="Shroom_fam"/>
</dbReference>
<evidence type="ECO:0000313" key="12">
    <source>
        <dbReference type="Proteomes" id="UP000646548"/>
    </source>
</evidence>
<dbReference type="InterPro" id="IPR036034">
    <property type="entry name" value="PDZ_sf"/>
</dbReference>
<keyword evidence="3" id="KW-0217">Developmental protein</keyword>
<dbReference type="Gene3D" id="6.10.250.3120">
    <property type="match status" value="1"/>
</dbReference>
<reference evidence="11" key="1">
    <citation type="journal article" name="BMC Genomics">
        <title>Long-read sequencing and de novo genome assembly of marine medaka (Oryzias melastigma).</title>
        <authorList>
            <person name="Liang P."/>
            <person name="Saqib H.S.A."/>
            <person name="Ni X."/>
            <person name="Shen Y."/>
        </authorList>
    </citation>
    <scope>NUCLEOTIDE SEQUENCE</scope>
    <source>
        <strain evidence="11">Bigg-433</strain>
    </source>
</reference>
<dbReference type="GO" id="GO:0030864">
    <property type="term" value="C:cortical actin cytoskeleton"/>
    <property type="evidence" value="ECO:0007669"/>
    <property type="project" value="TreeGrafter"/>
</dbReference>
<feature type="region of interest" description="Disordered" evidence="8">
    <location>
        <begin position="1544"/>
        <end position="1585"/>
    </location>
</feature>
<evidence type="ECO:0000256" key="7">
    <source>
        <dbReference type="ARBA" id="ARBA00023212"/>
    </source>
</evidence>
<feature type="region of interest" description="Disordered" evidence="8">
    <location>
        <begin position="951"/>
        <end position="1011"/>
    </location>
</feature>
<feature type="region of interest" description="Disordered" evidence="8">
    <location>
        <begin position="1439"/>
        <end position="1458"/>
    </location>
</feature>
<dbReference type="SMART" id="SM00228">
    <property type="entry name" value="PDZ"/>
    <property type="match status" value="1"/>
</dbReference>
<feature type="compositionally biased region" description="Low complexity" evidence="8">
    <location>
        <begin position="131"/>
        <end position="141"/>
    </location>
</feature>
<feature type="compositionally biased region" description="Pro residues" evidence="8">
    <location>
        <begin position="114"/>
        <end position="126"/>
    </location>
</feature>
<feature type="compositionally biased region" description="Pro residues" evidence="8">
    <location>
        <begin position="1207"/>
        <end position="1216"/>
    </location>
</feature>
<dbReference type="GO" id="GO:0051015">
    <property type="term" value="F:actin filament binding"/>
    <property type="evidence" value="ECO:0007669"/>
    <property type="project" value="InterPro"/>
</dbReference>
<dbReference type="PROSITE" id="PS50106">
    <property type="entry name" value="PDZ"/>
    <property type="match status" value="1"/>
</dbReference>
<evidence type="ECO:0000256" key="8">
    <source>
        <dbReference type="SAM" id="MobiDB-lite"/>
    </source>
</evidence>
<feature type="region of interest" description="Disordered" evidence="8">
    <location>
        <begin position="1339"/>
        <end position="1432"/>
    </location>
</feature>
<organism evidence="11 12">
    <name type="scientific">Oryzias melastigma</name>
    <name type="common">Marine medaka</name>
    <dbReference type="NCBI Taxonomy" id="30732"/>
    <lineage>
        <taxon>Eukaryota</taxon>
        <taxon>Metazoa</taxon>
        <taxon>Chordata</taxon>
        <taxon>Craniata</taxon>
        <taxon>Vertebrata</taxon>
        <taxon>Euteleostomi</taxon>
        <taxon>Actinopterygii</taxon>
        <taxon>Neopterygii</taxon>
        <taxon>Teleostei</taxon>
        <taxon>Neoteleostei</taxon>
        <taxon>Acanthomorphata</taxon>
        <taxon>Ovalentaria</taxon>
        <taxon>Atherinomorphae</taxon>
        <taxon>Beloniformes</taxon>
        <taxon>Adrianichthyidae</taxon>
        <taxon>Oryziinae</taxon>
        <taxon>Oryzias</taxon>
    </lineage>
</organism>
<evidence type="ECO:0000259" key="10">
    <source>
        <dbReference type="PROSITE" id="PS51307"/>
    </source>
</evidence>
<feature type="region of interest" description="Disordered" evidence="8">
    <location>
        <begin position="1186"/>
        <end position="1218"/>
    </location>
</feature>
<dbReference type="CDD" id="cd06750">
    <property type="entry name" value="PDZ_shroom2_3_4-like"/>
    <property type="match status" value="1"/>
</dbReference>
<feature type="compositionally biased region" description="Polar residues" evidence="8">
    <location>
        <begin position="173"/>
        <end position="203"/>
    </location>
</feature>
<dbReference type="PROSITE" id="PS51307">
    <property type="entry name" value="ASD2"/>
    <property type="match status" value="1"/>
</dbReference>
<evidence type="ECO:0000256" key="3">
    <source>
        <dbReference type="ARBA" id="ARBA00022473"/>
    </source>
</evidence>
<dbReference type="SUPFAM" id="SSF50156">
    <property type="entry name" value="PDZ domain-like"/>
    <property type="match status" value="1"/>
</dbReference>
<dbReference type="Pfam" id="PF00595">
    <property type="entry name" value="PDZ"/>
    <property type="match status" value="1"/>
</dbReference>
<feature type="region of interest" description="Disordered" evidence="8">
    <location>
        <begin position="672"/>
        <end position="741"/>
    </location>
</feature>
<feature type="compositionally biased region" description="Low complexity" evidence="8">
    <location>
        <begin position="1354"/>
        <end position="1364"/>
    </location>
</feature>
<name>A0A834FDQ1_ORYME</name>
<keyword evidence="5" id="KW-0597">Phosphoprotein</keyword>
<dbReference type="FunFam" id="2.30.42.10:FF:000100">
    <property type="entry name" value="Shroom family member 2"/>
    <property type="match status" value="1"/>
</dbReference>
<gene>
    <name evidence="11" type="ORF">FQA47_024556</name>
</gene>
<feature type="domain" description="ASD2" evidence="10">
    <location>
        <begin position="1507"/>
        <end position="1797"/>
    </location>
</feature>
<feature type="compositionally biased region" description="Basic and acidic residues" evidence="8">
    <location>
        <begin position="623"/>
        <end position="649"/>
    </location>
</feature>
<keyword evidence="7" id="KW-0206">Cytoskeleton</keyword>
<feature type="compositionally biased region" description="Polar residues" evidence="8">
    <location>
        <begin position="268"/>
        <end position="284"/>
    </location>
</feature>
<feature type="compositionally biased region" description="Basic and acidic residues" evidence="8">
    <location>
        <begin position="1368"/>
        <end position="1378"/>
    </location>
</feature>
<feature type="region of interest" description="Disordered" evidence="8">
    <location>
        <begin position="173"/>
        <end position="210"/>
    </location>
</feature>
<feature type="compositionally biased region" description="Polar residues" evidence="8">
    <location>
        <begin position="1412"/>
        <end position="1432"/>
    </location>
</feature>
<feature type="region of interest" description="Disordered" evidence="8">
    <location>
        <begin position="515"/>
        <end position="550"/>
    </location>
</feature>
<feature type="compositionally biased region" description="Low complexity" evidence="8">
    <location>
        <begin position="1572"/>
        <end position="1585"/>
    </location>
</feature>
<feature type="region of interest" description="Disordered" evidence="8">
    <location>
        <begin position="114"/>
        <end position="157"/>
    </location>
</feature>
<dbReference type="GO" id="GO:0016324">
    <property type="term" value="C:apical plasma membrane"/>
    <property type="evidence" value="ECO:0007669"/>
    <property type="project" value="TreeGrafter"/>
</dbReference>
<feature type="region of interest" description="Disordered" evidence="8">
    <location>
        <begin position="1639"/>
        <end position="1659"/>
    </location>
</feature>
<dbReference type="PANTHER" id="PTHR15012">
    <property type="entry name" value="APICAL PROTEIN/SHROOM-RELATED"/>
    <property type="match status" value="1"/>
</dbReference>
<feature type="domain" description="PDZ" evidence="9">
    <location>
        <begin position="12"/>
        <end position="94"/>
    </location>
</feature>
<feature type="region of interest" description="Disordered" evidence="8">
    <location>
        <begin position="577"/>
        <end position="596"/>
    </location>
</feature>
<dbReference type="GO" id="GO:0043296">
    <property type="term" value="C:apical junction complex"/>
    <property type="evidence" value="ECO:0007669"/>
    <property type="project" value="TreeGrafter"/>
</dbReference>
<feature type="region of interest" description="Disordered" evidence="8">
    <location>
        <begin position="623"/>
        <end position="660"/>
    </location>
</feature>
<evidence type="ECO:0000313" key="11">
    <source>
        <dbReference type="EMBL" id="KAF6730634.1"/>
    </source>
</evidence>
<dbReference type="InterPro" id="IPR001478">
    <property type="entry name" value="PDZ"/>
</dbReference>
<comment type="similarity">
    <text evidence="2">Belongs to the shroom family.</text>
</comment>
<keyword evidence="6" id="KW-0009">Actin-binding</keyword>
<feature type="compositionally biased region" description="Polar residues" evidence="8">
    <location>
        <begin position="714"/>
        <end position="730"/>
    </location>
</feature>
<dbReference type="InterPro" id="IPR014799">
    <property type="entry name" value="ASD2_dom"/>
</dbReference>
<dbReference type="GO" id="GO:0007015">
    <property type="term" value="P:actin filament organization"/>
    <property type="evidence" value="ECO:0007669"/>
    <property type="project" value="TreeGrafter"/>
</dbReference>
<feature type="region of interest" description="Disordered" evidence="8">
    <location>
        <begin position="266"/>
        <end position="296"/>
    </location>
</feature>
<feature type="compositionally biased region" description="Polar residues" evidence="8">
    <location>
        <begin position="577"/>
        <end position="589"/>
    </location>
</feature>
<evidence type="ECO:0000256" key="2">
    <source>
        <dbReference type="ARBA" id="ARBA00006469"/>
    </source>
</evidence>
<feature type="compositionally biased region" description="Polar residues" evidence="8">
    <location>
        <begin position="1145"/>
        <end position="1154"/>
    </location>
</feature>